<feature type="transmembrane region" description="Helical" evidence="7">
    <location>
        <begin position="65"/>
        <end position="90"/>
    </location>
</feature>
<dbReference type="HOGENOM" id="CLU_029352_1_2_5"/>
<evidence type="ECO:0000313" key="9">
    <source>
        <dbReference type="Proteomes" id="UP000000245"/>
    </source>
</evidence>
<evidence type="ECO:0000256" key="3">
    <source>
        <dbReference type="ARBA" id="ARBA00022448"/>
    </source>
</evidence>
<dbReference type="Proteomes" id="UP000000245">
    <property type="component" value="Chromosome"/>
</dbReference>
<dbReference type="PANTHER" id="PTHR12778:SF10">
    <property type="entry name" value="MAJOR FACILITATOR SUPERFAMILY DOMAIN-CONTAINING PROTEIN 3"/>
    <property type="match status" value="1"/>
</dbReference>
<feature type="transmembrane region" description="Helical" evidence="7">
    <location>
        <begin position="199"/>
        <end position="222"/>
    </location>
</feature>
<comment type="similarity">
    <text evidence="2">Belongs to the major facilitator superfamily.</text>
</comment>
<dbReference type="Pfam" id="PF07690">
    <property type="entry name" value="MFS_1"/>
    <property type="match status" value="1"/>
</dbReference>
<reference evidence="8 9" key="1">
    <citation type="submission" date="2007-05" db="EMBL/GenBank/DDBJ databases">
        <title>Complete sequence of chromosome of Acidiphilium cryptum JF-5.</title>
        <authorList>
            <consortium name="US DOE Joint Genome Institute"/>
            <person name="Copeland A."/>
            <person name="Lucas S."/>
            <person name="Lapidus A."/>
            <person name="Barry K."/>
            <person name="Detter J.C."/>
            <person name="Glavina del Rio T."/>
            <person name="Hammon N."/>
            <person name="Israni S."/>
            <person name="Dalin E."/>
            <person name="Tice H."/>
            <person name="Pitluck S."/>
            <person name="Sims D."/>
            <person name="Brettin T."/>
            <person name="Bruce D."/>
            <person name="Han C."/>
            <person name="Schmutz J."/>
            <person name="Larimer F."/>
            <person name="Land M."/>
            <person name="Hauser L."/>
            <person name="Kyrpides N."/>
            <person name="Kim E."/>
            <person name="Magnuson T."/>
            <person name="Richardson P."/>
        </authorList>
    </citation>
    <scope>NUCLEOTIDE SEQUENCE [LARGE SCALE GENOMIC DNA]</scope>
    <source>
        <strain evidence="8 9">JF-5</strain>
    </source>
</reference>
<evidence type="ECO:0000256" key="7">
    <source>
        <dbReference type="SAM" id="Phobius"/>
    </source>
</evidence>
<dbReference type="Gene3D" id="1.20.1250.20">
    <property type="entry name" value="MFS general substrate transporter like domains"/>
    <property type="match status" value="1"/>
</dbReference>
<feature type="transmembrane region" description="Helical" evidence="7">
    <location>
        <begin position="350"/>
        <end position="371"/>
    </location>
</feature>
<dbReference type="SUPFAM" id="SSF103473">
    <property type="entry name" value="MFS general substrate transporter"/>
    <property type="match status" value="1"/>
</dbReference>
<evidence type="ECO:0000256" key="2">
    <source>
        <dbReference type="ARBA" id="ARBA00008335"/>
    </source>
</evidence>
<dbReference type="KEGG" id="acr:Acry_1309"/>
<dbReference type="InterPro" id="IPR011701">
    <property type="entry name" value="MFS"/>
</dbReference>
<accession>A5FY38</accession>
<sequence>MPPLRHRAAAQARDSGPGVQLWVRHGAGQPCPRHRTIKPLSRIPAPGLTAAGAALAIGVMNRIRAIALIGLLGFSSGLPLALSGFTLRLWLARANLPLEAIGFTANLGIAYSLKFLWAPALDQFRPPRPFRALGRRRGWLLPIQLCLAAAVLALALTRPAHALAATLLAGGLVAFLSASQDIMIDTWRIEFFPQHLQGAATAGYVWGYRAAMLISGSGVIALSTVTGWHVAILAMVPLQLVGAAATLACAEPAPPPARGPVSIGARFREAVIAPLADFLSREGAWIILAFVILFRLGEALAGVMLAPYYTHLGFDRATIAIANGPPSLVAVLAGTALGGVAVARLGVGRALLTAGAFQTLTLILYPLLGLYPHLPHILLATSVAESFAEGIADAAFITYLSGLCTKAYTATQYALLSSVAALALRTIGGFSGVLAHAMGWLPFYEFTVISALPAMAVMLYILRRYPPAPAALAAE</sequence>
<protein>
    <submittedName>
        <fullName evidence="8">Major facilitator superfamily MFS_1</fullName>
    </submittedName>
</protein>
<dbReference type="eggNOG" id="COG2814">
    <property type="taxonomic scope" value="Bacteria"/>
</dbReference>
<evidence type="ECO:0000256" key="6">
    <source>
        <dbReference type="ARBA" id="ARBA00023136"/>
    </source>
</evidence>
<name>A5FY38_ACICJ</name>
<keyword evidence="9" id="KW-1185">Reference proteome</keyword>
<dbReference type="InterPro" id="IPR036259">
    <property type="entry name" value="MFS_trans_sf"/>
</dbReference>
<dbReference type="InterPro" id="IPR004752">
    <property type="entry name" value="AmpG_permease/AT-1"/>
</dbReference>
<evidence type="ECO:0000256" key="1">
    <source>
        <dbReference type="ARBA" id="ARBA00004141"/>
    </source>
</evidence>
<evidence type="ECO:0000313" key="8">
    <source>
        <dbReference type="EMBL" id="ABQ30520.1"/>
    </source>
</evidence>
<feature type="transmembrane region" description="Helical" evidence="7">
    <location>
        <begin position="443"/>
        <end position="462"/>
    </location>
</feature>
<dbReference type="GO" id="GO:0016020">
    <property type="term" value="C:membrane"/>
    <property type="evidence" value="ECO:0007669"/>
    <property type="project" value="UniProtKB-SubCell"/>
</dbReference>
<feature type="transmembrane region" description="Helical" evidence="7">
    <location>
        <begin position="138"/>
        <end position="156"/>
    </location>
</feature>
<proteinExistence type="inferred from homology"/>
<dbReference type="NCBIfam" id="TIGR00901">
    <property type="entry name" value="2A0125"/>
    <property type="match status" value="1"/>
</dbReference>
<keyword evidence="5 7" id="KW-1133">Transmembrane helix</keyword>
<feature type="transmembrane region" description="Helical" evidence="7">
    <location>
        <begin position="96"/>
        <end position="117"/>
    </location>
</feature>
<feature type="transmembrane region" description="Helical" evidence="7">
    <location>
        <begin position="326"/>
        <end position="343"/>
    </location>
</feature>
<feature type="transmembrane region" description="Helical" evidence="7">
    <location>
        <begin position="284"/>
        <end position="306"/>
    </location>
</feature>
<feature type="transmembrane region" description="Helical" evidence="7">
    <location>
        <begin position="413"/>
        <end position="437"/>
    </location>
</feature>
<evidence type="ECO:0000256" key="5">
    <source>
        <dbReference type="ARBA" id="ARBA00022989"/>
    </source>
</evidence>
<comment type="subcellular location">
    <subcellularLocation>
        <location evidence="1">Membrane</location>
        <topology evidence="1">Multi-pass membrane protein</topology>
    </subcellularLocation>
</comment>
<keyword evidence="6 7" id="KW-0472">Membrane</keyword>
<feature type="transmembrane region" description="Helical" evidence="7">
    <location>
        <begin position="162"/>
        <end position="178"/>
    </location>
</feature>
<dbReference type="STRING" id="349163.Acry_1309"/>
<dbReference type="AlphaFoldDB" id="A5FY38"/>
<gene>
    <name evidence="8" type="ordered locus">Acry_1309</name>
</gene>
<dbReference type="PANTHER" id="PTHR12778">
    <property type="entry name" value="SOLUTE CARRIER FAMILY 33 ACETYL-COA TRANSPORTER -RELATED"/>
    <property type="match status" value="1"/>
</dbReference>
<keyword evidence="3" id="KW-0813">Transport</keyword>
<dbReference type="EMBL" id="CP000697">
    <property type="protein sequence ID" value="ABQ30520.1"/>
    <property type="molecule type" value="Genomic_DNA"/>
</dbReference>
<organism evidence="8 9">
    <name type="scientific">Acidiphilium cryptum (strain JF-5)</name>
    <dbReference type="NCBI Taxonomy" id="349163"/>
    <lineage>
        <taxon>Bacteria</taxon>
        <taxon>Pseudomonadati</taxon>
        <taxon>Pseudomonadota</taxon>
        <taxon>Alphaproteobacteria</taxon>
        <taxon>Acetobacterales</taxon>
        <taxon>Acidocellaceae</taxon>
        <taxon>Acidiphilium</taxon>
    </lineage>
</organism>
<dbReference type="GO" id="GO:0022857">
    <property type="term" value="F:transmembrane transporter activity"/>
    <property type="evidence" value="ECO:0007669"/>
    <property type="project" value="InterPro"/>
</dbReference>
<keyword evidence="4 7" id="KW-0812">Transmembrane</keyword>
<evidence type="ECO:0000256" key="4">
    <source>
        <dbReference type="ARBA" id="ARBA00022692"/>
    </source>
</evidence>